<keyword evidence="3 4" id="KW-0720">Serine protease</keyword>
<evidence type="ECO:0000256" key="1">
    <source>
        <dbReference type="ARBA" id="ARBA00022670"/>
    </source>
</evidence>
<evidence type="ECO:0000256" key="2">
    <source>
        <dbReference type="ARBA" id="ARBA00022801"/>
    </source>
</evidence>
<evidence type="ECO:0000313" key="9">
    <source>
        <dbReference type="Proteomes" id="UP001056201"/>
    </source>
</evidence>
<dbReference type="InterPro" id="IPR000209">
    <property type="entry name" value="Peptidase_S8/S53_dom"/>
</dbReference>
<feature type="active site" description="Charge relay system" evidence="4">
    <location>
        <position position="162"/>
    </location>
</feature>
<dbReference type="InterPro" id="IPR022398">
    <property type="entry name" value="Peptidase_S8_His-AS"/>
</dbReference>
<dbReference type="Gene3D" id="3.40.50.200">
    <property type="entry name" value="Peptidase S8/S53 domain"/>
    <property type="match status" value="1"/>
</dbReference>
<evidence type="ECO:0000256" key="5">
    <source>
        <dbReference type="SAM" id="MobiDB-lite"/>
    </source>
</evidence>
<dbReference type="Pfam" id="PF00082">
    <property type="entry name" value="Peptidase_S8"/>
    <property type="match status" value="1"/>
</dbReference>
<feature type="region of interest" description="Disordered" evidence="5">
    <location>
        <begin position="460"/>
        <end position="498"/>
    </location>
</feature>
<dbReference type="PRINTS" id="PR00723">
    <property type="entry name" value="SUBTILISIN"/>
</dbReference>
<proteinExistence type="inferred from homology"/>
<protein>
    <submittedName>
        <fullName evidence="8">S8 family serine peptidase</fullName>
    </submittedName>
</protein>
<dbReference type="EMBL" id="CP097635">
    <property type="protein sequence ID" value="URI06526.1"/>
    <property type="molecule type" value="Genomic_DNA"/>
</dbReference>
<comment type="similarity">
    <text evidence="4">Belongs to the peptidase S8 family.</text>
</comment>
<dbReference type="PANTHER" id="PTHR42884:SF14">
    <property type="entry name" value="NEUROENDOCRINE CONVERTASE 1"/>
    <property type="match status" value="1"/>
</dbReference>
<evidence type="ECO:0000313" key="8">
    <source>
        <dbReference type="EMBL" id="URI06526.1"/>
    </source>
</evidence>
<dbReference type="Proteomes" id="UP001056201">
    <property type="component" value="Chromosome 1"/>
</dbReference>
<name>A0ABY4RZW1_AQUTE</name>
<feature type="chain" id="PRO_5047469129" evidence="6">
    <location>
        <begin position="36"/>
        <end position="524"/>
    </location>
</feature>
<keyword evidence="2 4" id="KW-0378">Hydrolase</keyword>
<dbReference type="InterPro" id="IPR015500">
    <property type="entry name" value="Peptidase_S8_subtilisin-rel"/>
</dbReference>
<dbReference type="SUPFAM" id="SSF52743">
    <property type="entry name" value="Subtilisin-like"/>
    <property type="match status" value="1"/>
</dbReference>
<accession>A0ABY4RZW1</accession>
<feature type="active site" description="Charge relay system" evidence="4">
    <location>
        <position position="95"/>
    </location>
</feature>
<dbReference type="InterPro" id="IPR023827">
    <property type="entry name" value="Peptidase_S8_Asp-AS"/>
</dbReference>
<evidence type="ECO:0000256" key="3">
    <source>
        <dbReference type="ARBA" id="ARBA00022825"/>
    </source>
</evidence>
<dbReference type="InterPro" id="IPR036852">
    <property type="entry name" value="Peptidase_S8/S53_dom_sf"/>
</dbReference>
<dbReference type="PROSITE" id="PS00136">
    <property type="entry name" value="SUBTILASE_ASP"/>
    <property type="match status" value="1"/>
</dbReference>
<feature type="compositionally biased region" description="Pro residues" evidence="5">
    <location>
        <begin position="475"/>
        <end position="485"/>
    </location>
</feature>
<evidence type="ECO:0000256" key="6">
    <source>
        <dbReference type="SAM" id="SignalP"/>
    </source>
</evidence>
<dbReference type="PROSITE" id="PS51892">
    <property type="entry name" value="SUBTILASE"/>
    <property type="match status" value="1"/>
</dbReference>
<evidence type="ECO:0000256" key="4">
    <source>
        <dbReference type="PROSITE-ProRule" id="PRU01240"/>
    </source>
</evidence>
<dbReference type="RefSeq" id="WP_250194789.1">
    <property type="nucleotide sequence ID" value="NZ_CP097635.1"/>
</dbReference>
<gene>
    <name evidence="8" type="ORF">MW290_11475</name>
</gene>
<keyword evidence="1 4" id="KW-0645">Protease</keyword>
<reference evidence="8" key="1">
    <citation type="submission" date="2022-05" db="EMBL/GenBank/DDBJ databases">
        <title>An RpoN-dependent PEP-CTERM gene is involved in floc formation of an Aquincola tertiaricarbonis strain.</title>
        <authorList>
            <person name="Qiu D."/>
            <person name="Xia M."/>
        </authorList>
    </citation>
    <scope>NUCLEOTIDE SEQUENCE</scope>
    <source>
        <strain evidence="8">RN12</strain>
    </source>
</reference>
<evidence type="ECO:0000259" key="7">
    <source>
        <dbReference type="Pfam" id="PF00082"/>
    </source>
</evidence>
<feature type="signal peptide" evidence="6">
    <location>
        <begin position="1"/>
        <end position="35"/>
    </location>
</feature>
<feature type="compositionally biased region" description="Gly residues" evidence="5">
    <location>
        <begin position="488"/>
        <end position="497"/>
    </location>
</feature>
<keyword evidence="9" id="KW-1185">Reference proteome</keyword>
<organism evidence="8 9">
    <name type="scientific">Aquincola tertiaricarbonis</name>
    <dbReference type="NCBI Taxonomy" id="391953"/>
    <lineage>
        <taxon>Bacteria</taxon>
        <taxon>Pseudomonadati</taxon>
        <taxon>Pseudomonadota</taxon>
        <taxon>Betaproteobacteria</taxon>
        <taxon>Burkholderiales</taxon>
        <taxon>Sphaerotilaceae</taxon>
        <taxon>Aquincola</taxon>
    </lineage>
</organism>
<keyword evidence="6" id="KW-0732">Signal</keyword>
<dbReference type="PANTHER" id="PTHR42884">
    <property type="entry name" value="PROPROTEIN CONVERTASE SUBTILISIN/KEXIN-RELATED"/>
    <property type="match status" value="1"/>
</dbReference>
<sequence length="524" mass="52590">MSHSDPFLRRMRLVVQRSPALVLLPVLLAVGQVAAAAPAREQRMDVMPSDARFGQQWWLRAVAAGNTGAAGLATSWSRSTGAPVSGSGPVVAVLDSGITTHPELDARRLPGYDFVSDAVYAGDGNGRDNDPTDSGDAITTAERLANPSAFSGCPDAPFSSWHGTVIAGQVAAVSNNGEGVAAANWNGRFLPVRVAGKCGAAVADIIDGLRWAAGLPVAGVPANANPARIIVLGYGAPEACDVTSGNAEVARVARLYTDALAEVRAAGALVIAAAGNLRSGVARPASCTGAFAVTSLNREGYKANYANFGPQVALATTGGDMAAGNTCDEELADAGIVSTGNLGETVAGQAGYVAASGSSFAGPVVGGTAALMLAVNPTLTVAELTDGLTRSARPHVQVPLLGSCSSRLPGRCTCTTTTCGAGVLDADQALVFAAAPRSYAAPARSAPTLDDARLRTCAQKLGLPLPPSGGASQPTPEPTPTPTPTPDNGGGGGGGGAMSLEAGLGLLAACAALRALQAQRRRRR</sequence>
<feature type="active site" description="Charge relay system" evidence="4">
    <location>
        <position position="359"/>
    </location>
</feature>
<feature type="domain" description="Peptidase S8/S53" evidence="7">
    <location>
        <begin position="86"/>
        <end position="392"/>
    </location>
</feature>
<dbReference type="PROSITE" id="PS00137">
    <property type="entry name" value="SUBTILASE_HIS"/>
    <property type="match status" value="1"/>
</dbReference>